<proteinExistence type="predicted"/>
<name>A0ACA9KP06_9GLOM</name>
<dbReference type="Proteomes" id="UP000789366">
    <property type="component" value="Unassembled WGS sequence"/>
</dbReference>
<evidence type="ECO:0000313" key="2">
    <source>
        <dbReference type="Proteomes" id="UP000789366"/>
    </source>
</evidence>
<keyword evidence="2" id="KW-1185">Reference proteome</keyword>
<protein>
    <submittedName>
        <fullName evidence="1">1493_t:CDS:1</fullName>
    </submittedName>
</protein>
<reference evidence="1" key="1">
    <citation type="submission" date="2021-06" db="EMBL/GenBank/DDBJ databases">
        <authorList>
            <person name="Kallberg Y."/>
            <person name="Tangrot J."/>
            <person name="Rosling A."/>
        </authorList>
    </citation>
    <scope>NUCLEOTIDE SEQUENCE</scope>
    <source>
        <strain evidence="1">28 12/20/2015</strain>
    </source>
</reference>
<accession>A0ACA9KP06</accession>
<dbReference type="EMBL" id="CAJVPW010001474">
    <property type="protein sequence ID" value="CAG8484975.1"/>
    <property type="molecule type" value="Genomic_DNA"/>
</dbReference>
<evidence type="ECO:0000313" key="1">
    <source>
        <dbReference type="EMBL" id="CAG8484975.1"/>
    </source>
</evidence>
<organism evidence="1 2">
    <name type="scientific">Cetraspora pellucida</name>
    <dbReference type="NCBI Taxonomy" id="1433469"/>
    <lineage>
        <taxon>Eukaryota</taxon>
        <taxon>Fungi</taxon>
        <taxon>Fungi incertae sedis</taxon>
        <taxon>Mucoromycota</taxon>
        <taxon>Glomeromycotina</taxon>
        <taxon>Glomeromycetes</taxon>
        <taxon>Diversisporales</taxon>
        <taxon>Gigasporaceae</taxon>
        <taxon>Cetraspora</taxon>
    </lineage>
</organism>
<sequence length="280" mass="33027">MGFANSKFKNSAIKRRLTKLTTKSIINNDNNKSFIPPEEYDSDDSLEYRKIFYPWMKGRSPPINVMLKVLPNSADELKDLLNELKSYYKNAKASDPINFYGITYISDLESYMVVIEYFEYGDLRDYLKTNFIELEWKLKLHLLDSIARDICNGNIDELSDEDLDIRKAFEAADKYIPDLATNAYTNVHPKTTWKSQFLKLPKCPDSQENEDLDNVMLFECEEIQENQENHDHENHENHDHENHENHDHENHEHHDHENHDHENHKTQNAIETAKTEQDSK</sequence>
<comment type="caution">
    <text evidence="1">The sequence shown here is derived from an EMBL/GenBank/DDBJ whole genome shotgun (WGS) entry which is preliminary data.</text>
</comment>
<gene>
    <name evidence="1" type="ORF">SPELUC_LOCUS2296</name>
</gene>